<dbReference type="InterPro" id="IPR050553">
    <property type="entry name" value="Thioredoxin_ResA/DsbE_sf"/>
</dbReference>
<sequence>MKTKKKINMIIMLVLVLILMTGCKKDKDDSENEINGGNDTDIELNGEDDKDILDEDETTEDETDGDKTNEEKAKEEQVEEKDTVEEKVEDKQEPQQPTTDESNKNKTEEVPEGDKETGTDNEVTQTFSAPDFTLSNGKGSNYTLSDYKGKLILVNFFTTWCTYCREEMPAFQRIYNKYKDEVAIIGVNVQHDANEKPVSEVLNWLNNLNVTFPVVFDSDGTATDNYYINGYPTTYVISKQGEIIGYVNAVTEQDLENLISKNK</sequence>
<evidence type="ECO:0000313" key="4">
    <source>
        <dbReference type="EMBL" id="GKX31313.1"/>
    </source>
</evidence>
<feature type="compositionally biased region" description="Polar residues" evidence="1">
    <location>
        <begin position="120"/>
        <end position="135"/>
    </location>
</feature>
<dbReference type="EMBL" id="BRLB01000015">
    <property type="protein sequence ID" value="GKX31313.1"/>
    <property type="molecule type" value="Genomic_DNA"/>
</dbReference>
<dbReference type="PROSITE" id="PS00194">
    <property type="entry name" value="THIOREDOXIN_1"/>
    <property type="match status" value="1"/>
</dbReference>
<evidence type="ECO:0000259" key="3">
    <source>
        <dbReference type="PROSITE" id="PS51352"/>
    </source>
</evidence>
<accession>A0A9W5YFE7</accession>
<dbReference type="Gene3D" id="3.40.30.10">
    <property type="entry name" value="Glutaredoxin"/>
    <property type="match status" value="1"/>
</dbReference>
<dbReference type="GO" id="GO:0016491">
    <property type="term" value="F:oxidoreductase activity"/>
    <property type="evidence" value="ECO:0007669"/>
    <property type="project" value="InterPro"/>
</dbReference>
<name>A0A9W5YFE7_9FIRM</name>
<feature type="chain" id="PRO_5040945557" description="Thioredoxin domain-containing protein" evidence="2">
    <location>
        <begin position="25"/>
        <end position="263"/>
    </location>
</feature>
<dbReference type="CDD" id="cd02966">
    <property type="entry name" value="TlpA_like_family"/>
    <property type="match status" value="1"/>
</dbReference>
<reference evidence="4" key="1">
    <citation type="submission" date="2022-06" db="EMBL/GenBank/DDBJ databases">
        <title>Vallitalea longa sp. nov., an anaerobic bacterium isolated from marine sediment.</title>
        <authorList>
            <person name="Hirano S."/>
            <person name="Terahara T."/>
            <person name="Mori K."/>
            <person name="Hamada M."/>
            <person name="Matsumoto R."/>
            <person name="Kobayashi T."/>
        </authorList>
    </citation>
    <scope>NUCLEOTIDE SEQUENCE</scope>
    <source>
        <strain evidence="4">SH18-1</strain>
    </source>
</reference>
<dbReference type="Pfam" id="PF00578">
    <property type="entry name" value="AhpC-TSA"/>
    <property type="match status" value="1"/>
</dbReference>
<dbReference type="AlphaFoldDB" id="A0A9W5YFE7"/>
<feature type="domain" description="Thioredoxin" evidence="3">
    <location>
        <begin position="123"/>
        <end position="263"/>
    </location>
</feature>
<feature type="compositionally biased region" description="Acidic residues" evidence="1">
    <location>
        <begin position="40"/>
        <end position="64"/>
    </location>
</feature>
<evidence type="ECO:0000256" key="1">
    <source>
        <dbReference type="SAM" id="MobiDB-lite"/>
    </source>
</evidence>
<dbReference type="InterPro" id="IPR000866">
    <property type="entry name" value="AhpC/TSA"/>
</dbReference>
<dbReference type="Proteomes" id="UP001144256">
    <property type="component" value="Unassembled WGS sequence"/>
</dbReference>
<evidence type="ECO:0000256" key="2">
    <source>
        <dbReference type="SAM" id="SignalP"/>
    </source>
</evidence>
<dbReference type="PROSITE" id="PS51257">
    <property type="entry name" value="PROKAR_LIPOPROTEIN"/>
    <property type="match status" value="1"/>
</dbReference>
<comment type="caution">
    <text evidence="4">The sequence shown here is derived from an EMBL/GenBank/DDBJ whole genome shotgun (WGS) entry which is preliminary data.</text>
</comment>
<dbReference type="PANTHER" id="PTHR42852">
    <property type="entry name" value="THIOL:DISULFIDE INTERCHANGE PROTEIN DSBE"/>
    <property type="match status" value="1"/>
</dbReference>
<feature type="signal peptide" evidence="2">
    <location>
        <begin position="1"/>
        <end position="24"/>
    </location>
</feature>
<dbReference type="PROSITE" id="PS51352">
    <property type="entry name" value="THIOREDOXIN_2"/>
    <property type="match status" value="1"/>
</dbReference>
<feature type="compositionally biased region" description="Basic and acidic residues" evidence="1">
    <location>
        <begin position="101"/>
        <end position="118"/>
    </location>
</feature>
<dbReference type="PANTHER" id="PTHR42852:SF17">
    <property type="entry name" value="THIOREDOXIN-LIKE PROTEIN HI_1115"/>
    <property type="match status" value="1"/>
</dbReference>
<gene>
    <name evidence="4" type="ORF">SH1V18_37930</name>
</gene>
<feature type="region of interest" description="Disordered" evidence="1">
    <location>
        <begin position="26"/>
        <end position="135"/>
    </location>
</feature>
<organism evidence="4 5">
    <name type="scientific">Vallitalea longa</name>
    <dbReference type="NCBI Taxonomy" id="2936439"/>
    <lineage>
        <taxon>Bacteria</taxon>
        <taxon>Bacillati</taxon>
        <taxon>Bacillota</taxon>
        <taxon>Clostridia</taxon>
        <taxon>Lachnospirales</taxon>
        <taxon>Vallitaleaceae</taxon>
        <taxon>Vallitalea</taxon>
    </lineage>
</organism>
<proteinExistence type="predicted"/>
<evidence type="ECO:0000313" key="5">
    <source>
        <dbReference type="Proteomes" id="UP001144256"/>
    </source>
</evidence>
<dbReference type="GO" id="GO:0016209">
    <property type="term" value="F:antioxidant activity"/>
    <property type="evidence" value="ECO:0007669"/>
    <property type="project" value="InterPro"/>
</dbReference>
<keyword evidence="5" id="KW-1185">Reference proteome</keyword>
<feature type="compositionally biased region" description="Basic and acidic residues" evidence="1">
    <location>
        <begin position="65"/>
        <end position="93"/>
    </location>
</feature>
<dbReference type="RefSeq" id="WP_281818238.1">
    <property type="nucleotide sequence ID" value="NZ_BRLB01000015.1"/>
</dbReference>
<dbReference type="InterPro" id="IPR036249">
    <property type="entry name" value="Thioredoxin-like_sf"/>
</dbReference>
<dbReference type="InterPro" id="IPR013766">
    <property type="entry name" value="Thioredoxin_domain"/>
</dbReference>
<dbReference type="SUPFAM" id="SSF52833">
    <property type="entry name" value="Thioredoxin-like"/>
    <property type="match status" value="1"/>
</dbReference>
<dbReference type="InterPro" id="IPR017937">
    <property type="entry name" value="Thioredoxin_CS"/>
</dbReference>
<protein>
    <recommendedName>
        <fullName evidence="3">Thioredoxin domain-containing protein</fullName>
    </recommendedName>
</protein>
<keyword evidence="2" id="KW-0732">Signal</keyword>